<dbReference type="SMART" id="SM00577">
    <property type="entry name" value="CPDc"/>
    <property type="match status" value="1"/>
</dbReference>
<keyword evidence="5" id="KW-0539">Nucleus</keyword>
<dbReference type="Gene3D" id="3.40.50.10190">
    <property type="entry name" value="BRCT domain"/>
    <property type="match status" value="1"/>
</dbReference>
<dbReference type="Pfam" id="PF00533">
    <property type="entry name" value="BRCT"/>
    <property type="match status" value="1"/>
</dbReference>
<dbReference type="Gene3D" id="3.40.50.1000">
    <property type="entry name" value="HAD superfamily/HAD-like"/>
    <property type="match status" value="2"/>
</dbReference>
<dbReference type="InterPro" id="IPR004274">
    <property type="entry name" value="FCP1_dom"/>
</dbReference>
<dbReference type="InterPro" id="IPR011053">
    <property type="entry name" value="Single_hybrid_motif"/>
</dbReference>
<evidence type="ECO:0000256" key="5">
    <source>
        <dbReference type="ARBA" id="ARBA00023242"/>
    </source>
</evidence>
<reference evidence="11" key="1">
    <citation type="submission" date="2022-03" db="EMBL/GenBank/DDBJ databases">
        <authorList>
            <person name="Lindestad O."/>
        </authorList>
    </citation>
    <scope>NUCLEOTIDE SEQUENCE</scope>
</reference>
<feature type="region of interest" description="Disordered" evidence="9">
    <location>
        <begin position="461"/>
        <end position="604"/>
    </location>
</feature>
<evidence type="ECO:0000256" key="2">
    <source>
        <dbReference type="ARBA" id="ARBA00013081"/>
    </source>
</evidence>
<feature type="compositionally biased region" description="Polar residues" evidence="9">
    <location>
        <begin position="241"/>
        <end position="252"/>
    </location>
</feature>
<evidence type="ECO:0000313" key="12">
    <source>
        <dbReference type="Proteomes" id="UP000838756"/>
    </source>
</evidence>
<keyword evidence="12" id="KW-1185">Reference proteome</keyword>
<feature type="domain" description="BRCT" evidence="10">
    <location>
        <begin position="361"/>
        <end position="459"/>
    </location>
</feature>
<dbReference type="PANTHER" id="PTHR23081">
    <property type="entry name" value="RNA POLYMERASE II CTD PHOSPHATASE"/>
    <property type="match status" value="1"/>
</dbReference>
<dbReference type="InterPro" id="IPR023214">
    <property type="entry name" value="HAD_sf"/>
</dbReference>
<dbReference type="PANTHER" id="PTHR23081:SF36">
    <property type="entry name" value="RNA POLYMERASE II SUBUNIT A C-TERMINAL DOMAIN PHOSPHATASE"/>
    <property type="match status" value="1"/>
</dbReference>
<evidence type="ECO:0000256" key="8">
    <source>
        <dbReference type="ARBA" id="ARBA00048336"/>
    </source>
</evidence>
<dbReference type="AlphaFoldDB" id="A0A8S4RFQ0"/>
<dbReference type="Gene3D" id="2.40.50.100">
    <property type="match status" value="1"/>
</dbReference>
<feature type="compositionally biased region" description="Acidic residues" evidence="9">
    <location>
        <begin position="590"/>
        <end position="601"/>
    </location>
</feature>
<feature type="compositionally biased region" description="Acidic residues" evidence="9">
    <location>
        <begin position="505"/>
        <end position="541"/>
    </location>
</feature>
<organism evidence="11 12">
    <name type="scientific">Pararge aegeria aegeria</name>
    <dbReference type="NCBI Taxonomy" id="348720"/>
    <lineage>
        <taxon>Eukaryota</taxon>
        <taxon>Metazoa</taxon>
        <taxon>Ecdysozoa</taxon>
        <taxon>Arthropoda</taxon>
        <taxon>Hexapoda</taxon>
        <taxon>Insecta</taxon>
        <taxon>Pterygota</taxon>
        <taxon>Neoptera</taxon>
        <taxon>Endopterygota</taxon>
        <taxon>Lepidoptera</taxon>
        <taxon>Glossata</taxon>
        <taxon>Ditrysia</taxon>
        <taxon>Papilionoidea</taxon>
        <taxon>Nymphalidae</taxon>
        <taxon>Satyrinae</taxon>
        <taxon>Satyrini</taxon>
        <taxon>Parargina</taxon>
        <taxon>Pararge</taxon>
    </lineage>
</organism>
<dbReference type="CDD" id="cd17729">
    <property type="entry name" value="BRCT_CTDP1"/>
    <property type="match status" value="1"/>
</dbReference>
<dbReference type="InterPro" id="IPR039189">
    <property type="entry name" value="Fcp1"/>
</dbReference>
<evidence type="ECO:0000259" key="10">
    <source>
        <dbReference type="PROSITE" id="PS50172"/>
    </source>
</evidence>
<proteinExistence type="predicted"/>
<dbReference type="SUPFAM" id="SSF56784">
    <property type="entry name" value="HAD-like"/>
    <property type="match status" value="1"/>
</dbReference>
<evidence type="ECO:0000256" key="9">
    <source>
        <dbReference type="SAM" id="MobiDB-lite"/>
    </source>
</evidence>
<dbReference type="InterPro" id="IPR036412">
    <property type="entry name" value="HAD-like_sf"/>
</dbReference>
<dbReference type="SMART" id="SM00292">
    <property type="entry name" value="BRCT"/>
    <property type="match status" value="1"/>
</dbReference>
<keyword evidence="4" id="KW-0904">Protein phosphatase</keyword>
<dbReference type="GO" id="GO:0005634">
    <property type="term" value="C:nucleus"/>
    <property type="evidence" value="ECO:0007669"/>
    <property type="project" value="UniProtKB-SubCell"/>
</dbReference>
<keyword evidence="3" id="KW-0378">Hydrolase</keyword>
<protein>
    <recommendedName>
        <fullName evidence="6">RNA polymerase II subunit A C-terminal domain phosphatase</fullName>
        <ecNumber evidence="2">3.1.3.16</ecNumber>
    </recommendedName>
</protein>
<dbReference type="EMBL" id="CAKXAJ010025036">
    <property type="protein sequence ID" value="CAH2234202.1"/>
    <property type="molecule type" value="Genomic_DNA"/>
</dbReference>
<name>A0A8S4RFQ0_9NEOP</name>
<dbReference type="SUPFAM" id="SSF52113">
    <property type="entry name" value="BRCT domain"/>
    <property type="match status" value="1"/>
</dbReference>
<comment type="catalytic activity">
    <reaction evidence="7">
        <text>O-phospho-L-seryl-[protein] + H2O = L-seryl-[protein] + phosphate</text>
        <dbReference type="Rhea" id="RHEA:20629"/>
        <dbReference type="Rhea" id="RHEA-COMP:9863"/>
        <dbReference type="Rhea" id="RHEA-COMP:11604"/>
        <dbReference type="ChEBI" id="CHEBI:15377"/>
        <dbReference type="ChEBI" id="CHEBI:29999"/>
        <dbReference type="ChEBI" id="CHEBI:43474"/>
        <dbReference type="ChEBI" id="CHEBI:83421"/>
        <dbReference type="EC" id="3.1.3.16"/>
    </reaction>
</comment>
<evidence type="ECO:0000256" key="3">
    <source>
        <dbReference type="ARBA" id="ARBA00022801"/>
    </source>
</evidence>
<evidence type="ECO:0000256" key="4">
    <source>
        <dbReference type="ARBA" id="ARBA00022912"/>
    </source>
</evidence>
<feature type="compositionally biased region" description="Low complexity" evidence="9">
    <location>
        <begin position="465"/>
        <end position="475"/>
    </location>
</feature>
<dbReference type="FunFam" id="3.40.50.10190:FF:000007">
    <property type="entry name" value="RNA polymerase II subunit A C-terminal domain phosphatase"/>
    <property type="match status" value="1"/>
</dbReference>
<evidence type="ECO:0000256" key="1">
    <source>
        <dbReference type="ARBA" id="ARBA00004123"/>
    </source>
</evidence>
<evidence type="ECO:0000313" key="11">
    <source>
        <dbReference type="EMBL" id="CAH2234202.1"/>
    </source>
</evidence>
<sequence length="618" mass="68984">MAANSMPISVPSEKPLKLVKWKVKEGAFVSHGQILFLYSDSSGDSGEIKKYKVARAGTIVSIKVREGDIADPGTCIADLEECRHPTVMKEMCAECGADLRAEEVQKHDVAIVPMVHSVPELKVSEELAQKLGREDADRLLKNRKLVLLVDLDQTLVHTTNDNIPPNLKGKTQVNLKAFIYFRALFPCGDNMVCIIDDREDVWRHASNLIHVRPYSFFQSTGDINAPPPLPEDKPRLAIGKNGSQLPTSNQMPTLDAEPEKDGKEIKDKQTDEKEKSVEVENGKILSEKPDIKDGEKIDKPLEPPPCVWVGNADGQIEVDDADDYLIYLEDILKRIHKHFYDIYDSMGQQPIPDLKFIIPDVKSKVLAGSSLVFSGLVPTHQRLETSRAYQVAKSLGADVTQDFTDKTTHLVAIRSGTAKVNASRKMGDGKSNKIHVVTPEWLWTCAERWERVDERLYPLQRGGQSSARRPPAHCSSPPPPPVRRRTPSGRFMDSLNPLLSFSSDDIADMDREVEDIFNESDESSSDDEEKPTDDVDDEENISEDRLLSLETSQSSQDRLGENKEGNDSSDSNTEDGERPRKRPRPSTPPSDDDVPPDDDDSSWNLMGAALEREFLAQD</sequence>
<feature type="compositionally biased region" description="Basic and acidic residues" evidence="9">
    <location>
        <begin position="257"/>
        <end position="301"/>
    </location>
</feature>
<dbReference type="GO" id="GO:0008420">
    <property type="term" value="F:RNA polymerase II CTD heptapeptide repeat phosphatase activity"/>
    <property type="evidence" value="ECO:0007669"/>
    <property type="project" value="InterPro"/>
</dbReference>
<gene>
    <name evidence="11" type="primary">jg16651</name>
    <name evidence="11" type="ORF">PAEG_LOCUS12069</name>
</gene>
<dbReference type="EC" id="3.1.3.16" evidence="2"/>
<feature type="region of interest" description="Disordered" evidence="9">
    <location>
        <begin position="220"/>
        <end position="302"/>
    </location>
</feature>
<comment type="catalytic activity">
    <reaction evidence="8">
        <text>O-phospho-L-threonyl-[protein] + H2O = L-threonyl-[protein] + phosphate</text>
        <dbReference type="Rhea" id="RHEA:47004"/>
        <dbReference type="Rhea" id="RHEA-COMP:11060"/>
        <dbReference type="Rhea" id="RHEA-COMP:11605"/>
        <dbReference type="ChEBI" id="CHEBI:15377"/>
        <dbReference type="ChEBI" id="CHEBI:30013"/>
        <dbReference type="ChEBI" id="CHEBI:43474"/>
        <dbReference type="ChEBI" id="CHEBI:61977"/>
        <dbReference type="EC" id="3.1.3.16"/>
    </reaction>
</comment>
<evidence type="ECO:0000256" key="7">
    <source>
        <dbReference type="ARBA" id="ARBA00047761"/>
    </source>
</evidence>
<dbReference type="InterPro" id="IPR036420">
    <property type="entry name" value="BRCT_dom_sf"/>
</dbReference>
<accession>A0A8S4RFQ0</accession>
<comment type="caution">
    <text evidence="11">The sequence shown here is derived from an EMBL/GenBank/DDBJ whole genome shotgun (WGS) entry which is preliminary data.</text>
</comment>
<dbReference type="OrthoDB" id="10249888at2759"/>
<dbReference type="SUPFAM" id="SSF51230">
    <property type="entry name" value="Single hybrid motif"/>
    <property type="match status" value="1"/>
</dbReference>
<dbReference type="PROSITE" id="PS50172">
    <property type="entry name" value="BRCT"/>
    <property type="match status" value="1"/>
</dbReference>
<dbReference type="Proteomes" id="UP000838756">
    <property type="component" value="Unassembled WGS sequence"/>
</dbReference>
<evidence type="ECO:0000256" key="6">
    <source>
        <dbReference type="ARBA" id="ARBA00040602"/>
    </source>
</evidence>
<dbReference type="InterPro" id="IPR001357">
    <property type="entry name" value="BRCT_dom"/>
</dbReference>
<comment type="subcellular location">
    <subcellularLocation>
        <location evidence="1">Nucleus</location>
    </subcellularLocation>
</comment>